<dbReference type="STRING" id="512399.A8709_17425"/>
<proteinExistence type="predicted"/>
<name>A0A1C0ZZ28_9BACL</name>
<evidence type="ECO:0000256" key="1">
    <source>
        <dbReference type="SAM" id="Phobius"/>
    </source>
</evidence>
<keyword evidence="1" id="KW-1133">Transmembrane helix</keyword>
<organism evidence="2 3">
    <name type="scientific">Paenibacillus pectinilyticus</name>
    <dbReference type="NCBI Taxonomy" id="512399"/>
    <lineage>
        <taxon>Bacteria</taxon>
        <taxon>Bacillati</taxon>
        <taxon>Bacillota</taxon>
        <taxon>Bacilli</taxon>
        <taxon>Bacillales</taxon>
        <taxon>Paenibacillaceae</taxon>
        <taxon>Paenibacillus</taxon>
    </lineage>
</organism>
<comment type="caution">
    <text evidence="2">The sequence shown here is derived from an EMBL/GenBank/DDBJ whole genome shotgun (WGS) entry which is preliminary data.</text>
</comment>
<protein>
    <submittedName>
        <fullName evidence="2">Uncharacterized protein</fullName>
    </submittedName>
</protein>
<keyword evidence="1" id="KW-0472">Membrane</keyword>
<feature type="transmembrane region" description="Helical" evidence="1">
    <location>
        <begin position="7"/>
        <end position="23"/>
    </location>
</feature>
<dbReference type="Proteomes" id="UP000093309">
    <property type="component" value="Unassembled WGS sequence"/>
</dbReference>
<evidence type="ECO:0000313" key="2">
    <source>
        <dbReference type="EMBL" id="OCT13394.1"/>
    </source>
</evidence>
<keyword evidence="1" id="KW-0812">Transmembrane</keyword>
<keyword evidence="3" id="KW-1185">Reference proteome</keyword>
<dbReference type="EMBL" id="LYPC01000022">
    <property type="protein sequence ID" value="OCT13394.1"/>
    <property type="molecule type" value="Genomic_DNA"/>
</dbReference>
<gene>
    <name evidence="2" type="ORF">A8709_17425</name>
</gene>
<feature type="transmembrane region" description="Helical" evidence="1">
    <location>
        <begin position="35"/>
        <end position="58"/>
    </location>
</feature>
<reference evidence="3" key="1">
    <citation type="submission" date="2016-05" db="EMBL/GenBank/DDBJ databases">
        <title>Paenibacillus oryzae. sp. nov., isolated from the rice root.</title>
        <authorList>
            <person name="Zhang J."/>
            <person name="Zhang X."/>
        </authorList>
    </citation>
    <scope>NUCLEOTIDE SEQUENCE [LARGE SCALE GENOMIC DNA]</scope>
    <source>
        <strain evidence="3">KCTC13222</strain>
    </source>
</reference>
<evidence type="ECO:0000313" key="3">
    <source>
        <dbReference type="Proteomes" id="UP000093309"/>
    </source>
</evidence>
<accession>A0A1C0ZZ28</accession>
<dbReference type="AlphaFoldDB" id="A0A1C0ZZ28"/>
<sequence>MKAYRFGYLLVIVWLIWMFYGFNTYNDGLEESKMFYILGIAALGLIIFPIYFIGVYAFGSFVRKKR</sequence>